<evidence type="ECO:0000256" key="8">
    <source>
        <dbReference type="ARBA" id="ARBA00023136"/>
    </source>
</evidence>
<feature type="transmembrane region" description="Helical" evidence="10">
    <location>
        <begin position="383"/>
        <end position="406"/>
    </location>
</feature>
<keyword evidence="6" id="KW-0915">Sodium</keyword>
<accession>A0A1F6U616</accession>
<dbReference type="InterPro" id="IPR006153">
    <property type="entry name" value="Cation/H_exchanger_TM"/>
</dbReference>
<comment type="subcellular location">
    <subcellularLocation>
        <location evidence="1">Membrane</location>
        <topology evidence="1">Multi-pass membrane protein</topology>
    </subcellularLocation>
</comment>
<evidence type="ECO:0000313" key="12">
    <source>
        <dbReference type="EMBL" id="OGI52826.1"/>
    </source>
</evidence>
<dbReference type="Pfam" id="PF00999">
    <property type="entry name" value="Na_H_Exchanger"/>
    <property type="match status" value="2"/>
</dbReference>
<dbReference type="AlphaFoldDB" id="A0A1F6U616"/>
<evidence type="ECO:0000256" key="10">
    <source>
        <dbReference type="SAM" id="Phobius"/>
    </source>
</evidence>
<dbReference type="Proteomes" id="UP000179037">
    <property type="component" value="Unassembled WGS sequence"/>
</dbReference>
<keyword evidence="7" id="KW-0406">Ion transport</keyword>
<dbReference type="STRING" id="1817768.A3A87_03050"/>
<dbReference type="Gene3D" id="1.20.1530.20">
    <property type="match status" value="2"/>
</dbReference>
<feature type="transmembrane region" description="Helical" evidence="10">
    <location>
        <begin position="12"/>
        <end position="34"/>
    </location>
</feature>
<dbReference type="GO" id="GO:0016020">
    <property type="term" value="C:membrane"/>
    <property type="evidence" value="ECO:0007669"/>
    <property type="project" value="UniProtKB-SubCell"/>
</dbReference>
<evidence type="ECO:0000256" key="5">
    <source>
        <dbReference type="ARBA" id="ARBA00022989"/>
    </source>
</evidence>
<feature type="transmembrane region" description="Helical" evidence="10">
    <location>
        <begin position="324"/>
        <end position="347"/>
    </location>
</feature>
<sequence length="414" mass="43602">MLLAKISGLIEKIGQAAVLGELLMGVLIGNLYLLGIDIIEPAKSDAIIVFLAELGVVILLFQIGLESDITAMRKVGVPALLVAVIGVAAPFALGTYVIGPWLLPGLSANSYLFLGATLTATSVGITARVFRDLNVLQSHEAQIVLGAAVIDDVLGLIILAVVSAVATTGDVGILDIGWITLKALLFLVGALVIGLRIAPLASHWLSKIHTGSGMKFSILIAFCLIFAWLAHLIGLAPIIGAFAAGLVLDEVQFRDFAEPELIADIRRVAGDNGSDTAQRVRETLAHHEKHNLEALIEPVGHFFVPLFFIFTGMQVKLDVFFNPAILLTAIAITAAAFAGKIVSGLAAGPVNKWIVGWGMAPRGEVGLIFAVTGKAMGVVSDEIFSVIVAVVVLTTLITPPVLTTLIRRAGKRNK</sequence>
<comment type="caution">
    <text evidence="12">The sequence shown here is derived from an EMBL/GenBank/DDBJ whole genome shotgun (WGS) entry which is preliminary data.</text>
</comment>
<organism evidence="12 13">
    <name type="scientific">Candidatus Muproteobacteria bacterium RIFCSPLOWO2_01_FULL_60_18</name>
    <dbReference type="NCBI Taxonomy" id="1817768"/>
    <lineage>
        <taxon>Bacteria</taxon>
        <taxon>Pseudomonadati</taxon>
        <taxon>Pseudomonadota</taxon>
        <taxon>Candidatus Muproteobacteria</taxon>
    </lineage>
</organism>
<keyword evidence="9" id="KW-0739">Sodium transport</keyword>
<feature type="transmembrane region" description="Helical" evidence="10">
    <location>
        <begin position="77"/>
        <end position="99"/>
    </location>
</feature>
<keyword evidence="3" id="KW-0050">Antiport</keyword>
<keyword evidence="5 10" id="KW-1133">Transmembrane helix</keyword>
<reference evidence="12 13" key="1">
    <citation type="journal article" date="2016" name="Nat. Commun.">
        <title>Thousands of microbial genomes shed light on interconnected biogeochemical processes in an aquifer system.</title>
        <authorList>
            <person name="Anantharaman K."/>
            <person name="Brown C.T."/>
            <person name="Hug L.A."/>
            <person name="Sharon I."/>
            <person name="Castelle C.J."/>
            <person name="Probst A.J."/>
            <person name="Thomas B.C."/>
            <person name="Singh A."/>
            <person name="Wilkins M.J."/>
            <person name="Karaoz U."/>
            <person name="Brodie E.L."/>
            <person name="Williams K.H."/>
            <person name="Hubbard S.S."/>
            <person name="Banfield J.F."/>
        </authorList>
    </citation>
    <scope>NUCLEOTIDE SEQUENCE [LARGE SCALE GENOMIC DNA]</scope>
</reference>
<name>A0A1F6U616_9PROT</name>
<evidence type="ECO:0000256" key="7">
    <source>
        <dbReference type="ARBA" id="ARBA00023065"/>
    </source>
</evidence>
<feature type="transmembrane region" description="Helical" evidence="10">
    <location>
        <begin position="299"/>
        <end position="317"/>
    </location>
</feature>
<dbReference type="EMBL" id="MFTC01000006">
    <property type="protein sequence ID" value="OGI52826.1"/>
    <property type="molecule type" value="Genomic_DNA"/>
</dbReference>
<evidence type="ECO:0000256" key="9">
    <source>
        <dbReference type="ARBA" id="ARBA00023201"/>
    </source>
</evidence>
<feature type="domain" description="Cation/H+ exchanger transmembrane" evidence="11">
    <location>
        <begin position="285"/>
        <end position="405"/>
    </location>
</feature>
<gene>
    <name evidence="12" type="ORF">A3A87_03050</name>
</gene>
<feature type="transmembrane region" description="Helical" evidence="10">
    <location>
        <begin position="219"/>
        <end position="248"/>
    </location>
</feature>
<feature type="transmembrane region" description="Helical" evidence="10">
    <location>
        <begin position="143"/>
        <end position="166"/>
    </location>
</feature>
<keyword evidence="2" id="KW-0813">Transport</keyword>
<dbReference type="GO" id="GO:0015297">
    <property type="term" value="F:antiporter activity"/>
    <property type="evidence" value="ECO:0007669"/>
    <property type="project" value="UniProtKB-KW"/>
</dbReference>
<evidence type="ECO:0000313" key="13">
    <source>
        <dbReference type="Proteomes" id="UP000179037"/>
    </source>
</evidence>
<feature type="transmembrane region" description="Helical" evidence="10">
    <location>
        <begin position="178"/>
        <end position="198"/>
    </location>
</feature>
<dbReference type="InterPro" id="IPR038770">
    <property type="entry name" value="Na+/solute_symporter_sf"/>
</dbReference>
<evidence type="ECO:0000256" key="2">
    <source>
        <dbReference type="ARBA" id="ARBA00022448"/>
    </source>
</evidence>
<feature type="domain" description="Cation/H+ exchanger transmembrane" evidence="11">
    <location>
        <begin position="2"/>
        <end position="255"/>
    </location>
</feature>
<evidence type="ECO:0000256" key="3">
    <source>
        <dbReference type="ARBA" id="ARBA00022449"/>
    </source>
</evidence>
<keyword evidence="8 10" id="KW-0472">Membrane</keyword>
<dbReference type="GO" id="GO:1902600">
    <property type="term" value="P:proton transmembrane transport"/>
    <property type="evidence" value="ECO:0007669"/>
    <property type="project" value="InterPro"/>
</dbReference>
<evidence type="ECO:0000256" key="1">
    <source>
        <dbReference type="ARBA" id="ARBA00004141"/>
    </source>
</evidence>
<dbReference type="GO" id="GO:0006814">
    <property type="term" value="P:sodium ion transport"/>
    <property type="evidence" value="ECO:0007669"/>
    <property type="project" value="UniProtKB-KW"/>
</dbReference>
<protein>
    <submittedName>
        <fullName evidence="12">Sodium:proton exchanger</fullName>
    </submittedName>
</protein>
<dbReference type="PANTHER" id="PTHR43562">
    <property type="entry name" value="NAPA-TYPE SODIUM/HYDROGEN ANTIPORTER"/>
    <property type="match status" value="1"/>
</dbReference>
<feature type="transmembrane region" description="Helical" evidence="10">
    <location>
        <begin position="111"/>
        <end position="131"/>
    </location>
</feature>
<evidence type="ECO:0000256" key="6">
    <source>
        <dbReference type="ARBA" id="ARBA00023053"/>
    </source>
</evidence>
<feature type="transmembrane region" description="Helical" evidence="10">
    <location>
        <begin position="46"/>
        <end position="65"/>
    </location>
</feature>
<dbReference type="PANTHER" id="PTHR43562:SF3">
    <property type="entry name" value="SODIUM ION_PROTON EXCHANGER (EUROFUNG)"/>
    <property type="match status" value="1"/>
</dbReference>
<keyword evidence="4 10" id="KW-0812">Transmembrane</keyword>
<evidence type="ECO:0000259" key="11">
    <source>
        <dbReference type="Pfam" id="PF00999"/>
    </source>
</evidence>
<evidence type="ECO:0000256" key="4">
    <source>
        <dbReference type="ARBA" id="ARBA00022692"/>
    </source>
</evidence>
<proteinExistence type="predicted"/>